<dbReference type="SUPFAM" id="SSF56349">
    <property type="entry name" value="DNA breaking-rejoining enzymes"/>
    <property type="match status" value="1"/>
</dbReference>
<dbReference type="Pfam" id="PF14659">
    <property type="entry name" value="Phage_int_SAM_3"/>
    <property type="match status" value="1"/>
</dbReference>
<dbReference type="CDD" id="cd01189">
    <property type="entry name" value="INT_ICEBs1_C_like"/>
    <property type="match status" value="1"/>
</dbReference>
<dbReference type="Gene3D" id="1.10.150.130">
    <property type="match status" value="1"/>
</dbReference>
<keyword evidence="2" id="KW-0229">DNA integration</keyword>
<dbReference type="PROSITE" id="PS51900">
    <property type="entry name" value="CB"/>
    <property type="match status" value="1"/>
</dbReference>
<evidence type="ECO:0000256" key="4">
    <source>
        <dbReference type="ARBA" id="ARBA00023172"/>
    </source>
</evidence>
<dbReference type="EMBL" id="OBMI01000004">
    <property type="protein sequence ID" value="SOB88305.1"/>
    <property type="molecule type" value="Genomic_DNA"/>
</dbReference>
<dbReference type="GO" id="GO:0003677">
    <property type="term" value="F:DNA binding"/>
    <property type="evidence" value="ECO:0007669"/>
    <property type="project" value="UniProtKB-UniRule"/>
</dbReference>
<dbReference type="Proteomes" id="UP000219494">
    <property type="component" value="Unassembled WGS sequence"/>
</dbReference>
<keyword evidence="9" id="KW-1185">Reference proteome</keyword>
<dbReference type="InterPro" id="IPR010998">
    <property type="entry name" value="Integrase_recombinase_N"/>
</dbReference>
<accession>A0A285R2I0</accession>
<keyword evidence="3 5" id="KW-0238">DNA-binding</keyword>
<name>A0A285R2I0_9SPHN</name>
<gene>
    <name evidence="8" type="ORF">SAMN06297144_3456</name>
</gene>
<dbReference type="PANTHER" id="PTHR30349">
    <property type="entry name" value="PHAGE INTEGRASE-RELATED"/>
    <property type="match status" value="1"/>
</dbReference>
<comment type="similarity">
    <text evidence="1">Belongs to the 'phage' integrase family.</text>
</comment>
<dbReference type="RefSeq" id="WP_097065197.1">
    <property type="nucleotide sequence ID" value="NZ_OBMI01000004.1"/>
</dbReference>
<evidence type="ECO:0000256" key="5">
    <source>
        <dbReference type="PROSITE-ProRule" id="PRU01248"/>
    </source>
</evidence>
<keyword evidence="4" id="KW-0233">DNA recombination</keyword>
<dbReference type="InterPro" id="IPR050090">
    <property type="entry name" value="Tyrosine_recombinase_XerCD"/>
</dbReference>
<feature type="domain" description="Tyr recombinase" evidence="6">
    <location>
        <begin position="170"/>
        <end position="367"/>
    </location>
</feature>
<sequence>MASIRKRSWTGADGAANTAWLVDYRDSAGKRRAKQFARKRDAEAWATQASWHVSQGTHTPDSQSITVAKACELWIERAVADGLEESTLQGYRARARLHICPLIGEEKLSRLTRPHVEAFADTIVETRGKAMAVMILRALSSAIGEAQRRGLVAQNVAAGVRVKRAKRDRERVEIPTKDELRAILKAASDRERPLVMTAVFTGLRASELRGLRWSDVDLKAGRLTVSQRADAFNVIGSPKSAAGRRAIPLPAPLVAELKRWKLACPVSELGLAFPNGVGRIETHSNLLQRMFGPLQVRAGVIELDGEGAPTWRYGFHALRHAAASMWIERGTDPKRIQTWLGHASIQLTFDTYGHLFEAAATDAAVVSAIAAELIG</sequence>
<dbReference type="InterPro" id="IPR013762">
    <property type="entry name" value="Integrase-like_cat_sf"/>
</dbReference>
<evidence type="ECO:0000256" key="2">
    <source>
        <dbReference type="ARBA" id="ARBA00022908"/>
    </source>
</evidence>
<dbReference type="PROSITE" id="PS51898">
    <property type="entry name" value="TYR_RECOMBINASE"/>
    <property type="match status" value="1"/>
</dbReference>
<dbReference type="InterPro" id="IPR011010">
    <property type="entry name" value="DNA_brk_join_enz"/>
</dbReference>
<evidence type="ECO:0000259" key="6">
    <source>
        <dbReference type="PROSITE" id="PS51898"/>
    </source>
</evidence>
<dbReference type="GO" id="GO:0006310">
    <property type="term" value="P:DNA recombination"/>
    <property type="evidence" value="ECO:0007669"/>
    <property type="project" value="UniProtKB-KW"/>
</dbReference>
<feature type="domain" description="Core-binding (CB)" evidence="7">
    <location>
        <begin position="65"/>
        <end position="147"/>
    </location>
</feature>
<dbReference type="InterPro" id="IPR002104">
    <property type="entry name" value="Integrase_catalytic"/>
</dbReference>
<dbReference type="Pfam" id="PF00589">
    <property type="entry name" value="Phage_integrase"/>
    <property type="match status" value="1"/>
</dbReference>
<reference evidence="8 9" key="1">
    <citation type="submission" date="2017-07" db="EMBL/GenBank/DDBJ databases">
        <authorList>
            <person name="Sun Z.S."/>
            <person name="Albrecht U."/>
            <person name="Echele G."/>
            <person name="Lee C.C."/>
        </authorList>
    </citation>
    <scope>NUCLEOTIDE SEQUENCE [LARGE SCALE GENOMIC DNA]</scope>
    <source>
        <strain evidence="8 9">CGMCC 1.12672</strain>
    </source>
</reference>
<evidence type="ECO:0000313" key="8">
    <source>
        <dbReference type="EMBL" id="SOB88305.1"/>
    </source>
</evidence>
<organism evidence="8 9">
    <name type="scientific">Sphingomonas guangdongensis</name>
    <dbReference type="NCBI Taxonomy" id="1141890"/>
    <lineage>
        <taxon>Bacteria</taxon>
        <taxon>Pseudomonadati</taxon>
        <taxon>Pseudomonadota</taxon>
        <taxon>Alphaproteobacteria</taxon>
        <taxon>Sphingomonadales</taxon>
        <taxon>Sphingomonadaceae</taxon>
        <taxon>Sphingomonas</taxon>
    </lineage>
</organism>
<evidence type="ECO:0000259" key="7">
    <source>
        <dbReference type="PROSITE" id="PS51900"/>
    </source>
</evidence>
<proteinExistence type="inferred from homology"/>
<dbReference type="OrthoDB" id="6388170at2"/>
<dbReference type="PANTHER" id="PTHR30349:SF64">
    <property type="entry name" value="PROPHAGE INTEGRASE INTD-RELATED"/>
    <property type="match status" value="1"/>
</dbReference>
<protein>
    <submittedName>
        <fullName evidence="8">Site-specific recombinase XerD</fullName>
    </submittedName>
</protein>
<dbReference type="AlphaFoldDB" id="A0A285R2I0"/>
<dbReference type="GO" id="GO:0015074">
    <property type="term" value="P:DNA integration"/>
    <property type="evidence" value="ECO:0007669"/>
    <property type="project" value="UniProtKB-KW"/>
</dbReference>
<dbReference type="Gene3D" id="1.10.443.10">
    <property type="entry name" value="Intergrase catalytic core"/>
    <property type="match status" value="1"/>
</dbReference>
<evidence type="ECO:0000256" key="3">
    <source>
        <dbReference type="ARBA" id="ARBA00023125"/>
    </source>
</evidence>
<dbReference type="InterPro" id="IPR044068">
    <property type="entry name" value="CB"/>
</dbReference>
<evidence type="ECO:0000256" key="1">
    <source>
        <dbReference type="ARBA" id="ARBA00008857"/>
    </source>
</evidence>
<evidence type="ECO:0000313" key="9">
    <source>
        <dbReference type="Proteomes" id="UP000219494"/>
    </source>
</evidence>
<dbReference type="InterPro" id="IPR004107">
    <property type="entry name" value="Integrase_SAM-like_N"/>
</dbReference>